<organism evidence="2 3">
    <name type="scientific">Aspergillus lucknowensis</name>
    <dbReference type="NCBI Taxonomy" id="176173"/>
    <lineage>
        <taxon>Eukaryota</taxon>
        <taxon>Fungi</taxon>
        <taxon>Dikarya</taxon>
        <taxon>Ascomycota</taxon>
        <taxon>Pezizomycotina</taxon>
        <taxon>Eurotiomycetes</taxon>
        <taxon>Eurotiomycetidae</taxon>
        <taxon>Eurotiales</taxon>
        <taxon>Aspergillaceae</taxon>
        <taxon>Aspergillus</taxon>
        <taxon>Aspergillus subgen. Nidulantes</taxon>
    </lineage>
</organism>
<proteinExistence type="predicted"/>
<dbReference type="GeneID" id="98149714"/>
<feature type="region of interest" description="Disordered" evidence="1">
    <location>
        <begin position="82"/>
        <end position="120"/>
    </location>
</feature>
<evidence type="ECO:0000313" key="2">
    <source>
        <dbReference type="EMBL" id="KAL2870697.1"/>
    </source>
</evidence>
<keyword evidence="3" id="KW-1185">Reference proteome</keyword>
<accession>A0ABR4M1K6</accession>
<reference evidence="2 3" key="1">
    <citation type="submission" date="2024-07" db="EMBL/GenBank/DDBJ databases">
        <title>Section-level genome sequencing and comparative genomics of Aspergillus sections Usti and Cavernicolus.</title>
        <authorList>
            <consortium name="Lawrence Berkeley National Laboratory"/>
            <person name="Nybo J.L."/>
            <person name="Vesth T.C."/>
            <person name="Theobald S."/>
            <person name="Frisvad J.C."/>
            <person name="Larsen T.O."/>
            <person name="Kjaerboelling I."/>
            <person name="Rothschild-Mancinelli K."/>
            <person name="Lyhne E.K."/>
            <person name="Kogle M.E."/>
            <person name="Barry K."/>
            <person name="Clum A."/>
            <person name="Na H."/>
            <person name="Ledsgaard L."/>
            <person name="Lin J."/>
            <person name="Lipzen A."/>
            <person name="Kuo A."/>
            <person name="Riley R."/>
            <person name="Mondo S."/>
            <person name="Labutti K."/>
            <person name="Haridas S."/>
            <person name="Pangalinan J."/>
            <person name="Salamov A.A."/>
            <person name="Simmons B.A."/>
            <person name="Magnuson J.K."/>
            <person name="Chen J."/>
            <person name="Drula E."/>
            <person name="Henrissat B."/>
            <person name="Wiebenga A."/>
            <person name="Lubbers R.J."/>
            <person name="Gomes A.C."/>
            <person name="Macurrencykelacurrency M.R."/>
            <person name="Stajich J."/>
            <person name="Grigoriev I.V."/>
            <person name="Mortensen U.H."/>
            <person name="De Vries R.P."/>
            <person name="Baker S.E."/>
            <person name="Andersen M.R."/>
        </authorList>
    </citation>
    <scope>NUCLEOTIDE SEQUENCE [LARGE SCALE GENOMIC DNA]</scope>
    <source>
        <strain evidence="2 3">CBS 449.75</strain>
    </source>
</reference>
<dbReference type="Proteomes" id="UP001610432">
    <property type="component" value="Unassembled WGS sequence"/>
</dbReference>
<dbReference type="EMBL" id="JBFXLQ010000005">
    <property type="protein sequence ID" value="KAL2870697.1"/>
    <property type="molecule type" value="Genomic_DNA"/>
</dbReference>
<protein>
    <submittedName>
        <fullName evidence="2">Uncharacterized protein</fullName>
    </submittedName>
</protein>
<evidence type="ECO:0000313" key="3">
    <source>
        <dbReference type="Proteomes" id="UP001610432"/>
    </source>
</evidence>
<feature type="compositionally biased region" description="Polar residues" evidence="1">
    <location>
        <begin position="94"/>
        <end position="112"/>
    </location>
</feature>
<sequence length="419" mass="47950">MPSPKHRYRPRKHRAFHPPPLFWDNLSRLWLTKSSLREANRRYRQASSRQDSSPYPYTFAPDFLRTCSTTCLQEIRKFSRCGGPDLSDIRNHPAPSNFNEYSMDPTSSNSAPPTAYTETKPKNTTVYDKHFEEHIENHGVYLPLSTYPDGTEPSEPENFAEIRMTLRNRRPSLTLPPDLLEREYERFARLNKNAADEQLVIKSILPVLEGKEKDGYQTGAGHPFKELAPLTDGTLAPAQPDFYHGARPNQLKSAIRKQLKNQIIPTTKRSRPIAPNFFIEVKGHDGSILVATRQACYDGALGARAMHSLQQFGNRDYDNNAYAMASTYHAGCLGLYTIHPTRSRLNDDPDHRTDYVMTQVGQWALHGSSETYKQGLTAYRNARDLAKEQRDRFIKQANERYEADRRRNFTARVSVRGGC</sequence>
<name>A0ABR4M1K6_9EURO</name>
<comment type="caution">
    <text evidence="2">The sequence shown here is derived from an EMBL/GenBank/DDBJ whole genome shotgun (WGS) entry which is preliminary data.</text>
</comment>
<dbReference type="RefSeq" id="XP_070889676.1">
    <property type="nucleotide sequence ID" value="XM_071034642.1"/>
</dbReference>
<evidence type="ECO:0000256" key="1">
    <source>
        <dbReference type="SAM" id="MobiDB-lite"/>
    </source>
</evidence>
<gene>
    <name evidence="2" type="ORF">BJX67DRAFT_390487</name>
</gene>